<name>A0ABZ0W3M5_9BACT</name>
<proteinExistence type="predicted"/>
<accession>A0ABZ0W3M5</accession>
<organism evidence="2 3">
    <name type="scientific">Niabella yanshanensis</name>
    <dbReference type="NCBI Taxonomy" id="577386"/>
    <lineage>
        <taxon>Bacteria</taxon>
        <taxon>Pseudomonadati</taxon>
        <taxon>Bacteroidota</taxon>
        <taxon>Chitinophagia</taxon>
        <taxon>Chitinophagales</taxon>
        <taxon>Chitinophagaceae</taxon>
        <taxon>Niabella</taxon>
    </lineage>
</organism>
<dbReference type="Proteomes" id="UP001325680">
    <property type="component" value="Chromosome"/>
</dbReference>
<evidence type="ECO:0000313" key="2">
    <source>
        <dbReference type="EMBL" id="WQD37228.1"/>
    </source>
</evidence>
<keyword evidence="1" id="KW-0175">Coiled coil</keyword>
<feature type="coiled-coil region" evidence="1">
    <location>
        <begin position="2"/>
        <end position="43"/>
    </location>
</feature>
<gene>
    <name evidence="2" type="ORF">U0035_16285</name>
</gene>
<sequence length="96" mass="10957">MSQILEDKIKQIQEKLQLLAKQNAAIKKENQALKETLAETRLQFNEAADVAEALQHQLDAKKYSQAIMDPEEKKAFEKKINGYIKEIDKCIALLSV</sequence>
<dbReference type="RefSeq" id="WP_114792260.1">
    <property type="nucleotide sequence ID" value="NZ_CP139960.1"/>
</dbReference>
<dbReference type="EMBL" id="CP139960">
    <property type="protein sequence ID" value="WQD37228.1"/>
    <property type="molecule type" value="Genomic_DNA"/>
</dbReference>
<evidence type="ECO:0000313" key="3">
    <source>
        <dbReference type="Proteomes" id="UP001325680"/>
    </source>
</evidence>
<reference evidence="2 3" key="1">
    <citation type="submission" date="2023-12" db="EMBL/GenBank/DDBJ databases">
        <title>Genome sequencing and assembly of bacterial species from a model synthetic community.</title>
        <authorList>
            <person name="Hogle S.L."/>
        </authorList>
    </citation>
    <scope>NUCLEOTIDE SEQUENCE [LARGE SCALE GENOMIC DNA]</scope>
    <source>
        <strain evidence="2 3">HAMBI_3031</strain>
    </source>
</reference>
<protein>
    <submittedName>
        <fullName evidence="2">Uncharacterized protein</fullName>
    </submittedName>
</protein>
<keyword evidence="3" id="KW-1185">Reference proteome</keyword>
<evidence type="ECO:0000256" key="1">
    <source>
        <dbReference type="SAM" id="Coils"/>
    </source>
</evidence>